<sequence length="207" mass="22991">MYKRIDDFEDFPPTCSSSDDHERVSPRHESTITPQRPLHGEHIRSRDDVIGGSLRDFSPRRKTITIGKTARNVVLSESFERMSVGIASSGLPPRAPIRNTPATASLRTHAFPPPYSNTNKHKPPPYPGRTPSGPSCSTPLPQSFVPQSSSTPKSTNGSPAKEADKQQEQVVAEGERRAFIREKEDRLDKAMSIYENVSQAELIQPFN</sequence>
<reference evidence="3" key="2">
    <citation type="journal article" date="2016" name="Sci. Rep.">
        <title>Dictyocaulus viviparus genome, variome and transcriptome elucidate lungworm biology and support future intervention.</title>
        <authorList>
            <person name="McNulty S.N."/>
            <person name="Strube C."/>
            <person name="Rosa B.A."/>
            <person name="Martin J.C."/>
            <person name="Tyagi R."/>
            <person name="Choi Y.J."/>
            <person name="Wang Q."/>
            <person name="Hallsworth Pepin K."/>
            <person name="Zhang X."/>
            <person name="Ozersky P."/>
            <person name="Wilson R.K."/>
            <person name="Sternberg P.W."/>
            <person name="Gasser R.B."/>
            <person name="Mitreva M."/>
        </authorList>
    </citation>
    <scope>NUCLEOTIDE SEQUENCE [LARGE SCALE GENOMIC DNA]</scope>
    <source>
        <strain evidence="3">HannoverDv2000</strain>
    </source>
</reference>
<dbReference type="OrthoDB" id="10254988at2759"/>
<dbReference type="EMBL" id="KN716259">
    <property type="protein sequence ID" value="KJH48698.1"/>
    <property type="molecule type" value="Genomic_DNA"/>
</dbReference>
<dbReference type="Proteomes" id="UP000053766">
    <property type="component" value="Unassembled WGS sequence"/>
</dbReference>
<evidence type="ECO:0000313" key="3">
    <source>
        <dbReference type="Proteomes" id="UP000053766"/>
    </source>
</evidence>
<gene>
    <name evidence="2" type="ORF">DICVIV_05199</name>
</gene>
<proteinExistence type="predicted"/>
<keyword evidence="3" id="KW-1185">Reference proteome</keyword>
<accession>A0A0D8XVR3</accession>
<feature type="compositionally biased region" description="Basic and acidic residues" evidence="1">
    <location>
        <begin position="18"/>
        <end position="30"/>
    </location>
</feature>
<evidence type="ECO:0000256" key="1">
    <source>
        <dbReference type="SAM" id="MobiDB-lite"/>
    </source>
</evidence>
<evidence type="ECO:0000313" key="2">
    <source>
        <dbReference type="EMBL" id="KJH48698.1"/>
    </source>
</evidence>
<dbReference type="STRING" id="29172.A0A0D8XVR3"/>
<protein>
    <submittedName>
        <fullName evidence="2">Uncharacterized protein</fullName>
    </submittedName>
</protein>
<organism evidence="2 3">
    <name type="scientific">Dictyocaulus viviparus</name>
    <name type="common">Bovine lungworm</name>
    <dbReference type="NCBI Taxonomy" id="29172"/>
    <lineage>
        <taxon>Eukaryota</taxon>
        <taxon>Metazoa</taxon>
        <taxon>Ecdysozoa</taxon>
        <taxon>Nematoda</taxon>
        <taxon>Chromadorea</taxon>
        <taxon>Rhabditida</taxon>
        <taxon>Rhabditina</taxon>
        <taxon>Rhabditomorpha</taxon>
        <taxon>Strongyloidea</taxon>
        <taxon>Metastrongylidae</taxon>
        <taxon>Dictyocaulus</taxon>
    </lineage>
</organism>
<feature type="region of interest" description="Disordered" evidence="1">
    <location>
        <begin position="86"/>
        <end position="177"/>
    </location>
</feature>
<feature type="compositionally biased region" description="Basic and acidic residues" evidence="1">
    <location>
        <begin position="161"/>
        <end position="177"/>
    </location>
</feature>
<dbReference type="AlphaFoldDB" id="A0A0D8XVR3"/>
<reference evidence="2 3" key="1">
    <citation type="submission" date="2013-11" db="EMBL/GenBank/DDBJ databases">
        <title>Draft genome of the bovine lungworm Dictyocaulus viviparus.</title>
        <authorList>
            <person name="Mitreva M."/>
        </authorList>
    </citation>
    <scope>NUCLEOTIDE SEQUENCE [LARGE SCALE GENOMIC DNA]</scope>
    <source>
        <strain evidence="2 3">HannoverDv2000</strain>
    </source>
</reference>
<feature type="compositionally biased region" description="Polar residues" evidence="1">
    <location>
        <begin position="136"/>
        <end position="158"/>
    </location>
</feature>
<name>A0A0D8XVR3_DICVI</name>
<feature type="region of interest" description="Disordered" evidence="1">
    <location>
        <begin position="1"/>
        <end position="36"/>
    </location>
</feature>